<dbReference type="PANTHER" id="PTHR47926">
    <property type="entry name" value="PENTATRICOPEPTIDE REPEAT-CONTAINING PROTEIN"/>
    <property type="match status" value="1"/>
</dbReference>
<dbReference type="Pfam" id="PF20431">
    <property type="entry name" value="E_motif"/>
    <property type="match status" value="1"/>
</dbReference>
<comment type="caution">
    <text evidence="3">The sequence shown here is derived from an EMBL/GenBank/DDBJ whole genome shotgun (WGS) entry which is preliminary data.</text>
</comment>
<dbReference type="GO" id="GO:0009451">
    <property type="term" value="P:RNA modification"/>
    <property type="evidence" value="ECO:0007669"/>
    <property type="project" value="InterPro"/>
</dbReference>
<dbReference type="EMBL" id="JAWXYG010000009">
    <property type="protein sequence ID" value="KAK4261991.1"/>
    <property type="molecule type" value="Genomic_DNA"/>
</dbReference>
<evidence type="ECO:0000256" key="1">
    <source>
        <dbReference type="ARBA" id="ARBA00022737"/>
    </source>
</evidence>
<sequence length="606" mass="67462">MSARKLSSTTHFQPVPSIVKSSLRKVKISNAKYKPYPMSLPNLATDLIKAYFQKGLTEEAHKLFNEMSYRDVVVWTALISGYTSCYQHNHAWTVFCEMLKNRVEPNAFTISSILKACKNMKSLLHGTSVHGLVIKIGTKGSIYVDNALMDMYGACDSMDEASMVFEDIEKKNDVSWTTMIAGYTHRGDAYSGLRVFRQMLLEEAKPSPFSFSITVRACTSIGSEILGKQVHAAVITHGFESNLPVMNSMLDMYCRSGCTNEAKQIFLEMSRKDLITWNTLIAGFKRLDSKESLCIFSRMESEGSSPNCFTFTSVVAACANLAVLYCGQQLHGGILCRGFNNDLQLSNALIDMYAKCGSISDSHKIFSEMSCTNLVSWTSMMIGYGAHGHGKKAVELFNEMVRSGIKPDKVVFMAVLSACSHAGLMDEGLRYFRLMTSVYDVTPDQEVYVCVVDLLGRAGRIKEAYNLIETMPFKPNEAAWAALLGGSAVYKLPSMVKLAALKVLDLKPDRLGPYVMLSNIYAALGKWGNFANLRKLMRGTGNKKEVARSWIELKNQVYSFIVGDGDNIVSQNGQVRQVLESLVKHMREEECEPNLDRLSHNQEDGT</sequence>
<keyword evidence="4" id="KW-1185">Reference proteome</keyword>
<dbReference type="PANTHER" id="PTHR47926:SF448">
    <property type="entry name" value="PENTACOTRIPEPTIDE-REPEAT REGION OF PRORP DOMAIN-CONTAINING PROTEIN"/>
    <property type="match status" value="1"/>
</dbReference>
<feature type="repeat" description="PPR" evidence="2">
    <location>
        <begin position="172"/>
        <end position="206"/>
    </location>
</feature>
<dbReference type="Gene3D" id="1.25.40.10">
    <property type="entry name" value="Tetratricopeptide repeat domain"/>
    <property type="match status" value="4"/>
</dbReference>
<name>A0AAE1J3P1_9FABA</name>
<keyword evidence="1" id="KW-0677">Repeat</keyword>
<evidence type="ECO:0008006" key="5">
    <source>
        <dbReference type="Google" id="ProtNLM"/>
    </source>
</evidence>
<dbReference type="FunFam" id="1.25.40.10:FF:000090">
    <property type="entry name" value="Pentatricopeptide repeat-containing protein, chloroplastic"/>
    <property type="match status" value="1"/>
</dbReference>
<dbReference type="InterPro" id="IPR046848">
    <property type="entry name" value="E_motif"/>
</dbReference>
<dbReference type="Proteomes" id="UP001293593">
    <property type="component" value="Unassembled WGS sequence"/>
</dbReference>
<feature type="repeat" description="PPR" evidence="2">
    <location>
        <begin position="242"/>
        <end position="276"/>
    </location>
</feature>
<dbReference type="FunFam" id="1.25.40.10:FF:001815">
    <property type="entry name" value="Putative pentatricopeptide repeat-containing protein At1g56570"/>
    <property type="match status" value="1"/>
</dbReference>
<protein>
    <recommendedName>
        <fullName evidence="5">Pentatricopeptide repeat-containing protein</fullName>
    </recommendedName>
</protein>
<evidence type="ECO:0000313" key="3">
    <source>
        <dbReference type="EMBL" id="KAK4261991.1"/>
    </source>
</evidence>
<feature type="repeat" description="PPR" evidence="2">
    <location>
        <begin position="373"/>
        <end position="407"/>
    </location>
</feature>
<organism evidence="3 4">
    <name type="scientific">Acacia crassicarpa</name>
    <name type="common">northern wattle</name>
    <dbReference type="NCBI Taxonomy" id="499986"/>
    <lineage>
        <taxon>Eukaryota</taxon>
        <taxon>Viridiplantae</taxon>
        <taxon>Streptophyta</taxon>
        <taxon>Embryophyta</taxon>
        <taxon>Tracheophyta</taxon>
        <taxon>Spermatophyta</taxon>
        <taxon>Magnoliopsida</taxon>
        <taxon>eudicotyledons</taxon>
        <taxon>Gunneridae</taxon>
        <taxon>Pentapetalae</taxon>
        <taxon>rosids</taxon>
        <taxon>fabids</taxon>
        <taxon>Fabales</taxon>
        <taxon>Fabaceae</taxon>
        <taxon>Caesalpinioideae</taxon>
        <taxon>mimosoid clade</taxon>
        <taxon>Acacieae</taxon>
        <taxon>Acacia</taxon>
    </lineage>
</organism>
<dbReference type="InterPro" id="IPR011990">
    <property type="entry name" value="TPR-like_helical_dom_sf"/>
</dbReference>
<evidence type="ECO:0000256" key="2">
    <source>
        <dbReference type="PROSITE-ProRule" id="PRU00708"/>
    </source>
</evidence>
<proteinExistence type="predicted"/>
<dbReference type="InterPro" id="IPR002885">
    <property type="entry name" value="PPR_rpt"/>
</dbReference>
<dbReference type="NCBIfam" id="TIGR00756">
    <property type="entry name" value="PPR"/>
    <property type="match status" value="6"/>
</dbReference>
<dbReference type="PROSITE" id="PS51375">
    <property type="entry name" value="PPR"/>
    <property type="match status" value="4"/>
</dbReference>
<accession>A0AAE1J3P1</accession>
<dbReference type="InterPro" id="IPR046960">
    <property type="entry name" value="PPR_At4g14850-like_plant"/>
</dbReference>
<gene>
    <name evidence="3" type="ORF">QN277_027611</name>
</gene>
<reference evidence="3" key="1">
    <citation type="submission" date="2023-10" db="EMBL/GenBank/DDBJ databases">
        <title>Chromosome-level genome of the transformable northern wattle, Acacia crassicarpa.</title>
        <authorList>
            <person name="Massaro I."/>
            <person name="Sinha N.R."/>
            <person name="Poethig S."/>
            <person name="Leichty A.R."/>
        </authorList>
    </citation>
    <scope>NUCLEOTIDE SEQUENCE</scope>
    <source>
        <strain evidence="3">Acra3RX</strain>
        <tissue evidence="3">Leaf</tissue>
    </source>
</reference>
<dbReference type="AlphaFoldDB" id="A0AAE1J3P1"/>
<dbReference type="FunFam" id="1.25.40.10:FF:000353">
    <property type="entry name" value="Pentatricopeptide repeat-containing protein At4g39530"/>
    <property type="match status" value="1"/>
</dbReference>
<dbReference type="GO" id="GO:0003723">
    <property type="term" value="F:RNA binding"/>
    <property type="evidence" value="ECO:0007669"/>
    <property type="project" value="InterPro"/>
</dbReference>
<dbReference type="Pfam" id="PF01535">
    <property type="entry name" value="PPR"/>
    <property type="match status" value="6"/>
</dbReference>
<feature type="repeat" description="PPR" evidence="2">
    <location>
        <begin position="71"/>
        <end position="105"/>
    </location>
</feature>
<dbReference type="Pfam" id="PF13041">
    <property type="entry name" value="PPR_2"/>
    <property type="match status" value="2"/>
</dbReference>
<evidence type="ECO:0000313" key="4">
    <source>
        <dbReference type="Proteomes" id="UP001293593"/>
    </source>
</evidence>